<evidence type="ECO:0000256" key="3">
    <source>
        <dbReference type="ARBA" id="ARBA00022737"/>
    </source>
</evidence>
<dbReference type="Gene3D" id="3.30.160.60">
    <property type="entry name" value="Classic Zinc Finger"/>
    <property type="match status" value="3"/>
</dbReference>
<keyword evidence="5" id="KW-0862">Zinc</keyword>
<dbReference type="InterPro" id="IPR013087">
    <property type="entry name" value="Znf_C2H2_type"/>
</dbReference>
<feature type="domain" description="C2H2-type" evidence="9">
    <location>
        <begin position="94"/>
        <end position="121"/>
    </location>
</feature>
<dbReference type="GO" id="GO:0005634">
    <property type="term" value="C:nucleus"/>
    <property type="evidence" value="ECO:0007669"/>
    <property type="project" value="UniProtKB-SubCell"/>
</dbReference>
<evidence type="ECO:0000256" key="7">
    <source>
        <dbReference type="PROSITE-ProRule" id="PRU00042"/>
    </source>
</evidence>
<dbReference type="FunFam" id="3.30.160.60:FF:002005">
    <property type="entry name" value="Zinc finger protein 200"/>
    <property type="match status" value="1"/>
</dbReference>
<evidence type="ECO:0000313" key="11">
    <source>
        <dbReference type="Proteomes" id="UP000269221"/>
    </source>
</evidence>
<evidence type="ECO:0000256" key="2">
    <source>
        <dbReference type="ARBA" id="ARBA00022723"/>
    </source>
</evidence>
<dbReference type="Pfam" id="PF13465">
    <property type="entry name" value="zf-H2C2_2"/>
    <property type="match status" value="1"/>
</dbReference>
<dbReference type="InterPro" id="IPR036236">
    <property type="entry name" value="Znf_C2H2_sf"/>
</dbReference>
<accession>A0A3M0J630</accession>
<dbReference type="GO" id="GO:0000981">
    <property type="term" value="F:DNA-binding transcription factor activity, RNA polymerase II-specific"/>
    <property type="evidence" value="ECO:0007669"/>
    <property type="project" value="TreeGrafter"/>
</dbReference>
<proteinExistence type="predicted"/>
<protein>
    <recommendedName>
        <fullName evidence="9">C2H2-type domain-containing protein</fullName>
    </recommendedName>
</protein>
<dbReference type="FunFam" id="3.30.160.60:FF:002090">
    <property type="entry name" value="Zinc finger protein 473"/>
    <property type="match status" value="1"/>
</dbReference>
<dbReference type="SUPFAM" id="SSF57667">
    <property type="entry name" value="beta-beta-alpha zinc fingers"/>
    <property type="match status" value="2"/>
</dbReference>
<feature type="domain" description="C2H2-type" evidence="9">
    <location>
        <begin position="150"/>
        <end position="173"/>
    </location>
</feature>
<reference evidence="10 11" key="1">
    <citation type="submission" date="2018-07" db="EMBL/GenBank/DDBJ databases">
        <title>A high quality draft genome assembly of the barn swallow (H. rustica rustica).</title>
        <authorList>
            <person name="Formenti G."/>
            <person name="Chiara M."/>
            <person name="Poveda L."/>
            <person name="Francoijs K.-J."/>
            <person name="Bonisoli-Alquati A."/>
            <person name="Canova L."/>
            <person name="Gianfranceschi L."/>
            <person name="Horner D.S."/>
            <person name="Saino N."/>
        </authorList>
    </citation>
    <scope>NUCLEOTIDE SEQUENCE [LARGE SCALE GENOMIC DNA]</scope>
    <source>
        <strain evidence="10">Chelidonia</strain>
        <tissue evidence="10">Blood</tissue>
    </source>
</reference>
<evidence type="ECO:0000256" key="6">
    <source>
        <dbReference type="ARBA" id="ARBA00023242"/>
    </source>
</evidence>
<feature type="domain" description="C2H2-type" evidence="9">
    <location>
        <begin position="122"/>
        <end position="149"/>
    </location>
</feature>
<feature type="region of interest" description="Disordered" evidence="8">
    <location>
        <begin position="1"/>
        <end position="92"/>
    </location>
</feature>
<dbReference type="PROSITE" id="PS50157">
    <property type="entry name" value="ZINC_FINGER_C2H2_2"/>
    <property type="match status" value="3"/>
</dbReference>
<evidence type="ECO:0000313" key="10">
    <source>
        <dbReference type="EMBL" id="RMB96374.1"/>
    </source>
</evidence>
<dbReference type="GO" id="GO:0008270">
    <property type="term" value="F:zinc ion binding"/>
    <property type="evidence" value="ECO:0007669"/>
    <property type="project" value="UniProtKB-KW"/>
</dbReference>
<keyword evidence="2" id="KW-0479">Metal-binding</keyword>
<feature type="compositionally biased region" description="Basic and acidic residues" evidence="8">
    <location>
        <begin position="62"/>
        <end position="76"/>
    </location>
</feature>
<dbReference type="SMART" id="SM00355">
    <property type="entry name" value="ZnF_C2H2"/>
    <property type="match status" value="2"/>
</dbReference>
<evidence type="ECO:0000256" key="5">
    <source>
        <dbReference type="ARBA" id="ARBA00022833"/>
    </source>
</evidence>
<name>A0A3M0J630_HIRRU</name>
<evidence type="ECO:0000256" key="8">
    <source>
        <dbReference type="SAM" id="MobiDB-lite"/>
    </source>
</evidence>
<organism evidence="10 11">
    <name type="scientific">Hirundo rustica rustica</name>
    <dbReference type="NCBI Taxonomy" id="333673"/>
    <lineage>
        <taxon>Eukaryota</taxon>
        <taxon>Metazoa</taxon>
        <taxon>Chordata</taxon>
        <taxon>Craniata</taxon>
        <taxon>Vertebrata</taxon>
        <taxon>Euteleostomi</taxon>
        <taxon>Archelosauria</taxon>
        <taxon>Archosauria</taxon>
        <taxon>Dinosauria</taxon>
        <taxon>Saurischia</taxon>
        <taxon>Theropoda</taxon>
        <taxon>Coelurosauria</taxon>
        <taxon>Aves</taxon>
        <taxon>Neognathae</taxon>
        <taxon>Neoaves</taxon>
        <taxon>Telluraves</taxon>
        <taxon>Australaves</taxon>
        <taxon>Passeriformes</taxon>
        <taxon>Sylvioidea</taxon>
        <taxon>Hirundinidae</taxon>
        <taxon>Hirundo</taxon>
    </lineage>
</organism>
<dbReference type="AlphaFoldDB" id="A0A3M0J630"/>
<keyword evidence="11" id="KW-1185">Reference proteome</keyword>
<dbReference type="PANTHER" id="PTHR23226">
    <property type="entry name" value="ZINC FINGER AND SCAN DOMAIN-CONTAINING"/>
    <property type="match status" value="1"/>
</dbReference>
<sequence length="173" mass="19519">MPRDSQADKELRMETREDKSPQQNLVEEAVLSGSMAQESVGRKSAGDPAGGRTPNPSQGALRRKDPPCARKVDRASARAKPGPAPDHPHQGDALRVSQVGKRFQTSSTLLHHQQIHTEERPFRCPDCRKGFKQSSHLIRHQRIHTGERPYECPQCEKSFTQRSHLSQHQCRHP</sequence>
<dbReference type="OrthoDB" id="9439903at2759"/>
<evidence type="ECO:0000259" key="9">
    <source>
        <dbReference type="PROSITE" id="PS50157"/>
    </source>
</evidence>
<evidence type="ECO:0000256" key="4">
    <source>
        <dbReference type="ARBA" id="ARBA00022771"/>
    </source>
</evidence>
<dbReference type="PROSITE" id="PS00028">
    <property type="entry name" value="ZINC_FINGER_C2H2_1"/>
    <property type="match status" value="2"/>
</dbReference>
<dbReference type="PANTHER" id="PTHR23226:SF416">
    <property type="entry name" value="FI01424P"/>
    <property type="match status" value="1"/>
</dbReference>
<dbReference type="EMBL" id="QRBI01000175">
    <property type="protein sequence ID" value="RMB96374.1"/>
    <property type="molecule type" value="Genomic_DNA"/>
</dbReference>
<dbReference type="STRING" id="333673.A0A3M0J630"/>
<gene>
    <name evidence="10" type="ORF">DUI87_27049</name>
</gene>
<feature type="compositionally biased region" description="Basic and acidic residues" evidence="8">
    <location>
        <begin position="1"/>
        <end position="20"/>
    </location>
</feature>
<comment type="caution">
    <text evidence="10">The sequence shown here is derived from an EMBL/GenBank/DDBJ whole genome shotgun (WGS) entry which is preliminary data.</text>
</comment>
<keyword evidence="6" id="KW-0539">Nucleus</keyword>
<evidence type="ECO:0000256" key="1">
    <source>
        <dbReference type="ARBA" id="ARBA00004123"/>
    </source>
</evidence>
<dbReference type="GO" id="GO:0000978">
    <property type="term" value="F:RNA polymerase II cis-regulatory region sequence-specific DNA binding"/>
    <property type="evidence" value="ECO:0007669"/>
    <property type="project" value="TreeGrafter"/>
</dbReference>
<dbReference type="Proteomes" id="UP000269221">
    <property type="component" value="Unassembled WGS sequence"/>
</dbReference>
<keyword evidence="4 7" id="KW-0863">Zinc-finger</keyword>
<comment type="subcellular location">
    <subcellularLocation>
        <location evidence="1">Nucleus</location>
    </subcellularLocation>
</comment>
<keyword evidence="3" id="KW-0677">Repeat</keyword>